<gene>
    <name evidence="4" type="ORF">WJX73_000307</name>
</gene>
<name>A0AAW1P7Y6_9CHLO</name>
<keyword evidence="5" id="KW-1185">Reference proteome</keyword>
<keyword evidence="2" id="KW-1133">Transmembrane helix</keyword>
<comment type="caution">
    <text evidence="4">The sequence shown here is derived from an EMBL/GenBank/DDBJ whole genome shotgun (WGS) entry which is preliminary data.</text>
</comment>
<dbReference type="InterPro" id="IPR004827">
    <property type="entry name" value="bZIP"/>
</dbReference>
<keyword evidence="2" id="KW-0472">Membrane</keyword>
<dbReference type="Proteomes" id="UP001465755">
    <property type="component" value="Unassembled WGS sequence"/>
</dbReference>
<evidence type="ECO:0000313" key="5">
    <source>
        <dbReference type="Proteomes" id="UP001465755"/>
    </source>
</evidence>
<feature type="transmembrane region" description="Helical" evidence="2">
    <location>
        <begin position="56"/>
        <end position="81"/>
    </location>
</feature>
<evidence type="ECO:0000313" key="4">
    <source>
        <dbReference type="EMBL" id="KAK9809546.1"/>
    </source>
</evidence>
<feature type="compositionally biased region" description="Basic and acidic residues" evidence="1">
    <location>
        <begin position="380"/>
        <end position="391"/>
    </location>
</feature>
<evidence type="ECO:0000259" key="3">
    <source>
        <dbReference type="PROSITE" id="PS00036"/>
    </source>
</evidence>
<dbReference type="Pfam" id="PF20181">
    <property type="entry name" value="DUF6544"/>
    <property type="match status" value="1"/>
</dbReference>
<dbReference type="PROSITE" id="PS00036">
    <property type="entry name" value="BZIP_BASIC"/>
    <property type="match status" value="1"/>
</dbReference>
<keyword evidence="2" id="KW-0812">Transmembrane</keyword>
<dbReference type="InterPro" id="IPR046674">
    <property type="entry name" value="DUF6544"/>
</dbReference>
<dbReference type="EMBL" id="JALJOQ010000018">
    <property type="protein sequence ID" value="KAK9809546.1"/>
    <property type="molecule type" value="Genomic_DNA"/>
</dbReference>
<reference evidence="4 5" key="1">
    <citation type="journal article" date="2024" name="Nat. Commun.">
        <title>Phylogenomics reveals the evolutionary origins of lichenization in chlorophyte algae.</title>
        <authorList>
            <person name="Puginier C."/>
            <person name="Libourel C."/>
            <person name="Otte J."/>
            <person name="Skaloud P."/>
            <person name="Haon M."/>
            <person name="Grisel S."/>
            <person name="Petersen M."/>
            <person name="Berrin J.G."/>
            <person name="Delaux P.M."/>
            <person name="Dal Grande F."/>
            <person name="Keller J."/>
        </authorList>
    </citation>
    <scope>NUCLEOTIDE SEQUENCE [LARGE SCALE GENOMIC DNA]</scope>
    <source>
        <strain evidence="4 5">SAG 2036</strain>
    </source>
</reference>
<feature type="region of interest" description="Disordered" evidence="1">
    <location>
        <begin position="334"/>
        <end position="391"/>
    </location>
</feature>
<evidence type="ECO:0000256" key="2">
    <source>
        <dbReference type="SAM" id="Phobius"/>
    </source>
</evidence>
<feature type="domain" description="BZIP" evidence="3">
    <location>
        <begin position="370"/>
        <end position="384"/>
    </location>
</feature>
<sequence>MPTQDPRSDGQRAHLAPSLAFFFSKYLSTEATWVSRLFRAYTTVSVFAGDSRTRRYAAALVGLLLASSLSLLALVTSFTLTRATRRRIQHMVQASSGDVAAAARAPVRFADLGALPGPVQRYFQYALKEGQKPIRYCALRQRGAFRLRASPGMKASEGWKKVHAQQFFSTLQPGYVWAATISLAPFMWIRGWDSYVRGKGHMLWKLFSALTLVNFGGREIDQSALVRYLSEAVYFPTALLPSRTLRWEPLNDDSARATLVHGGLCVSAVFHFNARGQVVRLTTADRPRRLDDGTVAEDAWTGYYRDYQERGGMQLPMEAEYAWNLVGGTFSHTAVQSTRSRRPDAPALASTAKAPSSDAHGLTVNTSTDKRNRNRQAQARFRERQRDKQVRHDKMLTQALSPPALTAAPVLQNVFVHRGLAEEMIPYLNLKIDIFRKSATVLGWENPCALLIENLKTAVLAWCAAFRQALQVLLEAYDAQPCEEKLNPLTEFMYQVRDCFEAYWNHIREGAVWPHKLMHALTAGIEEEWGQPAPHLYRRAADAMRLTPTQHANLIQAYRNIKGRRIDMDFLERKKSEQILRECEMDQRQAAAELYFTVTAEITPCGQLARGGTAAPSVKDRNNGDGAMGYAGLLAEDVSLPDIALDDILEVFDGSLLAGDAGDLDRQTSWELQDIL</sequence>
<evidence type="ECO:0000256" key="1">
    <source>
        <dbReference type="SAM" id="MobiDB-lite"/>
    </source>
</evidence>
<proteinExistence type="predicted"/>
<protein>
    <recommendedName>
        <fullName evidence="3">BZIP domain-containing protein</fullName>
    </recommendedName>
</protein>
<dbReference type="AlphaFoldDB" id="A0AAW1P7Y6"/>
<accession>A0AAW1P7Y6</accession>
<organism evidence="4 5">
    <name type="scientific">Symbiochloris irregularis</name>
    <dbReference type="NCBI Taxonomy" id="706552"/>
    <lineage>
        <taxon>Eukaryota</taxon>
        <taxon>Viridiplantae</taxon>
        <taxon>Chlorophyta</taxon>
        <taxon>core chlorophytes</taxon>
        <taxon>Trebouxiophyceae</taxon>
        <taxon>Trebouxiales</taxon>
        <taxon>Trebouxiaceae</taxon>
        <taxon>Symbiochloris</taxon>
    </lineage>
</organism>
<dbReference type="GO" id="GO:0003700">
    <property type="term" value="F:DNA-binding transcription factor activity"/>
    <property type="evidence" value="ECO:0007669"/>
    <property type="project" value="InterPro"/>
</dbReference>